<evidence type="ECO:0000313" key="2">
    <source>
        <dbReference type="Proteomes" id="UP000516305"/>
    </source>
</evidence>
<sequence length="156" mass="17827">MDLDTAKGPLGYLFKSDTLFLDAMFTECGEFGGNKEVIRVYPKNEILCATWSLDSADCDNEESPKYSRISLTTVQLSRSSENRIAEYIQEFVSVSFKYQYSDMHTGNLYSAYINSHPVYGEGIDFFASWYDESKSWEGFEKLRNEIITSANNGYSK</sequence>
<keyword evidence="2" id="KW-1185">Reference proteome</keyword>
<dbReference type="KEGG" id="chyd:H4K34_03325"/>
<protein>
    <submittedName>
        <fullName evidence="1">Uncharacterized protein</fullName>
    </submittedName>
</protein>
<dbReference type="Proteomes" id="UP000516305">
    <property type="component" value="Chromosome"/>
</dbReference>
<proteinExistence type="predicted"/>
<dbReference type="RefSeq" id="WP_210759413.1">
    <property type="nucleotide sequence ID" value="NZ_CP060139.1"/>
</dbReference>
<name>A0A7H0VGN8_9FLAO</name>
<reference evidence="1 2" key="1">
    <citation type="submission" date="2020-08" db="EMBL/GenBank/DDBJ databases">
        <title>Croceimicrobium hydrocarbonivorans gen. nov., sp. nov., a novel marine bacterium isolated from a bacterial consortium that degrades polyethylene terephthalate.</title>
        <authorList>
            <person name="Liu R."/>
        </authorList>
    </citation>
    <scope>NUCLEOTIDE SEQUENCE [LARGE SCALE GENOMIC DNA]</scope>
    <source>
        <strain evidence="1 2">A20-9</strain>
    </source>
</reference>
<accession>A0A7H0VGN8</accession>
<organism evidence="1 2">
    <name type="scientific">Croceimicrobium hydrocarbonivorans</name>
    <dbReference type="NCBI Taxonomy" id="2761580"/>
    <lineage>
        <taxon>Bacteria</taxon>
        <taxon>Pseudomonadati</taxon>
        <taxon>Bacteroidota</taxon>
        <taxon>Flavobacteriia</taxon>
        <taxon>Flavobacteriales</taxon>
        <taxon>Owenweeksiaceae</taxon>
        <taxon>Croceimicrobium</taxon>
    </lineage>
</organism>
<dbReference type="EMBL" id="CP060139">
    <property type="protein sequence ID" value="QNR24886.1"/>
    <property type="molecule type" value="Genomic_DNA"/>
</dbReference>
<dbReference type="AlphaFoldDB" id="A0A7H0VGN8"/>
<evidence type="ECO:0000313" key="1">
    <source>
        <dbReference type="EMBL" id="QNR24886.1"/>
    </source>
</evidence>
<gene>
    <name evidence="1" type="ORF">H4K34_03325</name>
</gene>